<proteinExistence type="predicted"/>
<accession>A0A6A6U3A5</accession>
<organism evidence="1 2">
    <name type="scientific">Microthyrium microscopicum</name>
    <dbReference type="NCBI Taxonomy" id="703497"/>
    <lineage>
        <taxon>Eukaryota</taxon>
        <taxon>Fungi</taxon>
        <taxon>Dikarya</taxon>
        <taxon>Ascomycota</taxon>
        <taxon>Pezizomycotina</taxon>
        <taxon>Dothideomycetes</taxon>
        <taxon>Dothideomycetes incertae sedis</taxon>
        <taxon>Microthyriales</taxon>
        <taxon>Microthyriaceae</taxon>
        <taxon>Microthyrium</taxon>
    </lineage>
</organism>
<dbReference type="AlphaFoldDB" id="A0A6A6U3A5"/>
<name>A0A6A6U3A5_9PEZI</name>
<protein>
    <submittedName>
        <fullName evidence="1">Uncharacterized protein</fullName>
    </submittedName>
</protein>
<dbReference type="EMBL" id="MU004239">
    <property type="protein sequence ID" value="KAF2666166.1"/>
    <property type="molecule type" value="Genomic_DNA"/>
</dbReference>
<keyword evidence="2" id="KW-1185">Reference proteome</keyword>
<gene>
    <name evidence="1" type="ORF">BT63DRAFT_427953</name>
</gene>
<evidence type="ECO:0000313" key="2">
    <source>
        <dbReference type="Proteomes" id="UP000799302"/>
    </source>
</evidence>
<dbReference type="Proteomes" id="UP000799302">
    <property type="component" value="Unassembled WGS sequence"/>
</dbReference>
<reference evidence="1" key="1">
    <citation type="journal article" date="2020" name="Stud. Mycol.">
        <title>101 Dothideomycetes genomes: a test case for predicting lifestyles and emergence of pathogens.</title>
        <authorList>
            <person name="Haridas S."/>
            <person name="Albert R."/>
            <person name="Binder M."/>
            <person name="Bloem J."/>
            <person name="Labutti K."/>
            <person name="Salamov A."/>
            <person name="Andreopoulos B."/>
            <person name="Baker S."/>
            <person name="Barry K."/>
            <person name="Bills G."/>
            <person name="Bluhm B."/>
            <person name="Cannon C."/>
            <person name="Castanera R."/>
            <person name="Culley D."/>
            <person name="Daum C."/>
            <person name="Ezra D."/>
            <person name="Gonzalez J."/>
            <person name="Henrissat B."/>
            <person name="Kuo A."/>
            <person name="Liang C."/>
            <person name="Lipzen A."/>
            <person name="Lutzoni F."/>
            <person name="Magnuson J."/>
            <person name="Mondo S."/>
            <person name="Nolan M."/>
            <person name="Ohm R."/>
            <person name="Pangilinan J."/>
            <person name="Park H.-J."/>
            <person name="Ramirez L."/>
            <person name="Alfaro M."/>
            <person name="Sun H."/>
            <person name="Tritt A."/>
            <person name="Yoshinaga Y."/>
            <person name="Zwiers L.-H."/>
            <person name="Turgeon B."/>
            <person name="Goodwin S."/>
            <person name="Spatafora J."/>
            <person name="Crous P."/>
            <person name="Grigoriev I."/>
        </authorList>
    </citation>
    <scope>NUCLEOTIDE SEQUENCE</scope>
    <source>
        <strain evidence="1">CBS 115976</strain>
    </source>
</reference>
<sequence length="75" mass="8180">MANSTSSQIWGNKTSSGIRGAHQSCASRFFAASPIFAQFSHPLATIGVQIQYQGSQDHGNQHIITKPRDLIAWSH</sequence>
<evidence type="ECO:0000313" key="1">
    <source>
        <dbReference type="EMBL" id="KAF2666166.1"/>
    </source>
</evidence>